<keyword evidence="7 10" id="KW-0030">Aminoacyl-tRNA synthetase</keyword>
<keyword evidence="2 10" id="KW-0963">Cytoplasm</keyword>
<dbReference type="SUPFAM" id="SSF52374">
    <property type="entry name" value="Nucleotidylyl transferase"/>
    <property type="match status" value="1"/>
</dbReference>
<feature type="domain" description="Zinc finger FPG/IleRS-type" evidence="13">
    <location>
        <begin position="908"/>
        <end position="928"/>
    </location>
</feature>
<keyword evidence="6 10" id="KW-0648">Protein biosynthesis</keyword>
<evidence type="ECO:0000256" key="11">
    <source>
        <dbReference type="SAM" id="MobiDB-lite"/>
    </source>
</evidence>
<evidence type="ECO:0000256" key="5">
    <source>
        <dbReference type="ARBA" id="ARBA00022840"/>
    </source>
</evidence>
<evidence type="ECO:0000259" key="13">
    <source>
        <dbReference type="Pfam" id="PF06827"/>
    </source>
</evidence>
<evidence type="ECO:0000256" key="3">
    <source>
        <dbReference type="ARBA" id="ARBA00022598"/>
    </source>
</evidence>
<dbReference type="GO" id="GO:0004822">
    <property type="term" value="F:isoleucine-tRNA ligase activity"/>
    <property type="evidence" value="ECO:0007669"/>
    <property type="project" value="UniProtKB-UniRule"/>
</dbReference>
<comment type="similarity">
    <text evidence="1 10">Belongs to the class-I aminoacyl-tRNA synthetase family. IleS type 1 subfamily.</text>
</comment>
<evidence type="ECO:0000256" key="7">
    <source>
        <dbReference type="ARBA" id="ARBA00023146"/>
    </source>
</evidence>
<evidence type="ECO:0000256" key="8">
    <source>
        <dbReference type="ARBA" id="ARBA00025217"/>
    </source>
</evidence>
<evidence type="ECO:0000313" key="16">
    <source>
        <dbReference type="Proteomes" id="UP000058857"/>
    </source>
</evidence>
<feature type="short sequence motif" description="'HIGH' region" evidence="10">
    <location>
        <begin position="83"/>
        <end position="93"/>
    </location>
</feature>
<evidence type="ECO:0000256" key="4">
    <source>
        <dbReference type="ARBA" id="ARBA00022741"/>
    </source>
</evidence>
<dbReference type="GO" id="GO:0005829">
    <property type="term" value="C:cytosol"/>
    <property type="evidence" value="ECO:0007669"/>
    <property type="project" value="TreeGrafter"/>
</dbReference>
<keyword evidence="4 10" id="KW-0547">Nucleotide-binding</keyword>
<dbReference type="Pfam" id="PF08264">
    <property type="entry name" value="Anticodon_1"/>
    <property type="match status" value="1"/>
</dbReference>
<evidence type="ECO:0000256" key="1">
    <source>
        <dbReference type="ARBA" id="ARBA00006887"/>
    </source>
</evidence>
<feature type="binding site" evidence="10">
    <location>
        <position position="925"/>
    </location>
    <ligand>
        <name>Zn(2+)</name>
        <dbReference type="ChEBI" id="CHEBI:29105"/>
    </ligand>
</feature>
<proteinExistence type="inferred from homology"/>
<reference evidence="15 16" key="1">
    <citation type="journal article" date="2015" name="PLoS Negl. Trop. Dis.">
        <title>Distribution of Plasmids in Distinct Leptospira Pathogenic Species.</title>
        <authorList>
            <person name="Wang Y."/>
            <person name="Zhuang X."/>
            <person name="Zhong Y."/>
            <person name="Zhang C."/>
            <person name="Zhang Y."/>
            <person name="Zeng L."/>
            <person name="Zhu Y."/>
            <person name="He P."/>
            <person name="Dong K."/>
            <person name="Pal U."/>
            <person name="Guo X."/>
            <person name="Qin J."/>
        </authorList>
    </citation>
    <scope>NUCLEOTIDE SEQUENCE [LARGE SCALE GENOMIC DNA]</scope>
    <source>
        <strain evidence="15 16">56604</strain>
    </source>
</reference>
<keyword evidence="3 10" id="KW-0436">Ligase</keyword>
<evidence type="ECO:0000259" key="14">
    <source>
        <dbReference type="Pfam" id="PF08264"/>
    </source>
</evidence>
<feature type="binding site" evidence="10">
    <location>
        <position position="620"/>
    </location>
    <ligand>
        <name>ATP</name>
        <dbReference type="ChEBI" id="CHEBI:30616"/>
    </ligand>
</feature>
<feature type="binding site" evidence="10">
    <location>
        <position position="576"/>
    </location>
    <ligand>
        <name>L-isoleucyl-5'-AMP</name>
        <dbReference type="ChEBI" id="CHEBI:178002"/>
    </ligand>
</feature>
<dbReference type="InterPro" id="IPR013155">
    <property type="entry name" value="M/V/L/I-tRNA-synth_anticd-bd"/>
</dbReference>
<dbReference type="Gene3D" id="1.10.10.830">
    <property type="entry name" value="Ile-tRNA synthetase CP2 domain-like"/>
    <property type="match status" value="1"/>
</dbReference>
<feature type="binding site" evidence="10">
    <location>
        <position position="908"/>
    </location>
    <ligand>
        <name>Zn(2+)</name>
        <dbReference type="ChEBI" id="CHEBI:29105"/>
    </ligand>
</feature>
<dbReference type="CDD" id="cd07960">
    <property type="entry name" value="Anticodon_Ia_Ile_BEm"/>
    <property type="match status" value="1"/>
</dbReference>
<dbReference type="GO" id="GO:0000049">
    <property type="term" value="F:tRNA binding"/>
    <property type="evidence" value="ECO:0007669"/>
    <property type="project" value="InterPro"/>
</dbReference>
<feature type="binding site" evidence="10">
    <location>
        <position position="928"/>
    </location>
    <ligand>
        <name>Zn(2+)</name>
        <dbReference type="ChEBI" id="CHEBI:29105"/>
    </ligand>
</feature>
<dbReference type="Pfam" id="PF06827">
    <property type="entry name" value="zf-FPG_IleRS"/>
    <property type="match status" value="1"/>
</dbReference>
<organism evidence="15">
    <name type="scientific">Leptospira borgpetersenii serovar Ballum</name>
    <dbReference type="NCBI Taxonomy" id="280505"/>
    <lineage>
        <taxon>Bacteria</taxon>
        <taxon>Pseudomonadati</taxon>
        <taxon>Spirochaetota</taxon>
        <taxon>Spirochaetia</taxon>
        <taxon>Leptospirales</taxon>
        <taxon>Leptospiraceae</taxon>
        <taxon>Leptospira</taxon>
    </lineage>
</organism>
<dbReference type="InterPro" id="IPR033708">
    <property type="entry name" value="Anticodon_Ile_BEm"/>
</dbReference>
<protein>
    <recommendedName>
        <fullName evidence="10">Isoleucine--tRNA ligase</fullName>
        <ecNumber evidence="10">6.1.1.5</ecNumber>
    </recommendedName>
    <alternativeName>
        <fullName evidence="10">Isoleucyl-tRNA synthetase</fullName>
        <shortName evidence="10">IleRS</shortName>
    </alternativeName>
</protein>
<dbReference type="PATRIC" id="fig|280505.15.peg.2341"/>
<feature type="region of interest" description="Disordered" evidence="11">
    <location>
        <begin position="13"/>
        <end position="32"/>
    </location>
</feature>
<keyword evidence="10" id="KW-0862">Zinc</keyword>
<dbReference type="Gene3D" id="3.40.50.620">
    <property type="entry name" value="HUPs"/>
    <property type="match status" value="2"/>
</dbReference>
<dbReference type="InterPro" id="IPR014729">
    <property type="entry name" value="Rossmann-like_a/b/a_fold"/>
</dbReference>
<evidence type="ECO:0000256" key="2">
    <source>
        <dbReference type="ARBA" id="ARBA00022490"/>
    </source>
</evidence>
<dbReference type="EMBL" id="CP012029">
    <property type="protein sequence ID" value="ALO26641.1"/>
    <property type="molecule type" value="Genomic_DNA"/>
</dbReference>
<dbReference type="InterPro" id="IPR009008">
    <property type="entry name" value="Val/Leu/Ile-tRNA-synth_edit"/>
</dbReference>
<dbReference type="GO" id="GO:0008270">
    <property type="term" value="F:zinc ion binding"/>
    <property type="evidence" value="ECO:0007669"/>
    <property type="project" value="UniProtKB-UniRule"/>
</dbReference>
<comment type="subcellular location">
    <subcellularLocation>
        <location evidence="10">Cytoplasm</location>
    </subcellularLocation>
</comment>
<dbReference type="InterPro" id="IPR002301">
    <property type="entry name" value="Ile-tRNA-ligase"/>
</dbReference>
<feature type="short sequence motif" description="'KMSKS' region" evidence="10">
    <location>
        <begin position="617"/>
        <end position="621"/>
    </location>
</feature>
<dbReference type="AlphaFoldDB" id="A0A0S2ISJ7"/>
<evidence type="ECO:0000256" key="9">
    <source>
        <dbReference type="ARBA" id="ARBA00048359"/>
    </source>
</evidence>
<dbReference type="InterPro" id="IPR010663">
    <property type="entry name" value="Znf_FPG/IleRS"/>
</dbReference>
<name>A0A0S2ISJ7_LEPBO</name>
<keyword evidence="10" id="KW-0479">Metal-binding</keyword>
<dbReference type="GO" id="GO:0005524">
    <property type="term" value="F:ATP binding"/>
    <property type="evidence" value="ECO:0007669"/>
    <property type="project" value="UniProtKB-UniRule"/>
</dbReference>
<evidence type="ECO:0000256" key="10">
    <source>
        <dbReference type="HAMAP-Rule" id="MF_02002"/>
    </source>
</evidence>
<comment type="subunit">
    <text evidence="10">Monomer.</text>
</comment>
<feature type="domain" description="Aminoacyl-tRNA synthetase class Ia" evidence="12">
    <location>
        <begin position="55"/>
        <end position="656"/>
    </location>
</feature>
<dbReference type="InterPro" id="IPR023585">
    <property type="entry name" value="Ile-tRNA-ligase_type1"/>
</dbReference>
<dbReference type="NCBIfam" id="TIGR00392">
    <property type="entry name" value="ileS"/>
    <property type="match status" value="1"/>
</dbReference>
<dbReference type="Pfam" id="PF00133">
    <property type="entry name" value="tRNA-synt_1"/>
    <property type="match status" value="1"/>
</dbReference>
<comment type="catalytic activity">
    <reaction evidence="9 10">
        <text>tRNA(Ile) + L-isoleucine + ATP = L-isoleucyl-tRNA(Ile) + AMP + diphosphate</text>
        <dbReference type="Rhea" id="RHEA:11060"/>
        <dbReference type="Rhea" id="RHEA-COMP:9666"/>
        <dbReference type="Rhea" id="RHEA-COMP:9695"/>
        <dbReference type="ChEBI" id="CHEBI:30616"/>
        <dbReference type="ChEBI" id="CHEBI:33019"/>
        <dbReference type="ChEBI" id="CHEBI:58045"/>
        <dbReference type="ChEBI" id="CHEBI:78442"/>
        <dbReference type="ChEBI" id="CHEBI:78528"/>
        <dbReference type="ChEBI" id="CHEBI:456215"/>
        <dbReference type="EC" id="6.1.1.5"/>
    </reaction>
</comment>
<dbReference type="PANTHER" id="PTHR42765">
    <property type="entry name" value="SOLEUCYL-TRNA SYNTHETASE"/>
    <property type="match status" value="1"/>
</dbReference>
<feature type="binding site" evidence="10">
    <location>
        <position position="911"/>
    </location>
    <ligand>
        <name>Zn(2+)</name>
        <dbReference type="ChEBI" id="CHEBI:29105"/>
    </ligand>
</feature>
<dbReference type="EC" id="6.1.1.5" evidence="10"/>
<evidence type="ECO:0000313" key="15">
    <source>
        <dbReference type="EMBL" id="ALO26641.1"/>
    </source>
</evidence>
<dbReference type="PANTHER" id="PTHR42765:SF1">
    <property type="entry name" value="ISOLEUCINE--TRNA LIGASE, MITOCHONDRIAL"/>
    <property type="match status" value="1"/>
</dbReference>
<comment type="function">
    <text evidence="8 10">Catalyzes the attachment of isoleucine to tRNA(Ile). As IleRS can inadvertently accommodate and process structurally similar amino acids such as valine, to avoid such errors it has two additional distinct tRNA(Ile)-dependent editing activities. One activity is designated as 'pretransfer' editing and involves the hydrolysis of activated Val-AMP. The other activity is designated 'posttransfer' editing and involves deacylation of mischarged Val-tRNA(Ile).</text>
</comment>
<dbReference type="CDD" id="cd00818">
    <property type="entry name" value="IleRS_core"/>
    <property type="match status" value="1"/>
</dbReference>
<dbReference type="PRINTS" id="PR00984">
    <property type="entry name" value="TRNASYNTHILE"/>
</dbReference>
<evidence type="ECO:0000259" key="12">
    <source>
        <dbReference type="Pfam" id="PF00133"/>
    </source>
</evidence>
<accession>A0A0S2ISJ7</accession>
<keyword evidence="5 10" id="KW-0067">ATP-binding</keyword>
<evidence type="ECO:0000256" key="6">
    <source>
        <dbReference type="ARBA" id="ARBA00022917"/>
    </source>
</evidence>
<gene>
    <name evidence="10" type="primary">ileS</name>
    <name evidence="15" type="ORF">LBBP_02395</name>
</gene>
<dbReference type="HAMAP" id="MF_02002">
    <property type="entry name" value="Ile_tRNA_synth_type1"/>
    <property type="match status" value="1"/>
</dbReference>
<dbReference type="GO" id="GO:0002161">
    <property type="term" value="F:aminoacyl-tRNA deacylase activity"/>
    <property type="evidence" value="ECO:0007669"/>
    <property type="project" value="InterPro"/>
</dbReference>
<dbReference type="Proteomes" id="UP000058857">
    <property type="component" value="Chromosome 1"/>
</dbReference>
<feature type="domain" description="Methionyl/Valyl/Leucyl/Isoleucyl-tRNA synthetase anticodon-binding" evidence="14">
    <location>
        <begin position="700"/>
        <end position="851"/>
    </location>
</feature>
<comment type="cofactor">
    <cofactor evidence="10">
        <name>Zn(2+)</name>
        <dbReference type="ChEBI" id="CHEBI:29105"/>
    </cofactor>
    <text evidence="10">Binds 1 zinc ion per subunit.</text>
</comment>
<sequence length="933" mass="106671">MQINCRRFFQTPKSTTETTMSETQKENPYSSTVLLPKTNFPMKADLAKREPEQIRSWKQNRIFRKMREQRSGKKEFVLHDGPPYANGNFHLGHALNKILKDTIIKSKSLAGFYADMIPGWDCHGLPIEVQVLKNLGKKVRETGPEELRQLCRKYAEEFVGKQGDDLSRFLCFWDEGRIYKTMSPDFEAKIVEVFGELFKKGYVYRGKKPVYWSIDLATAHAEAEIEYYPHISPSIYVKFPIIGEKKRFCLIWTTTPWTLPANLAICFNRKIEYSIFKTKSGEELILADALAENVTITTGVALTKLKPITSEELAALKFQHPFVDRISVSLFGDHVTLEAGTGCVHTAPGHGQDDYKVGLAAGLEPFSPVDDYGRYTDEFPLMQGKKVFDANPEIIQLLKDKGLLLYHGELEHSYPHSWRSKKPLIFRATPQWFFKMDFQDLREKSLSAIDGVRWIPSWGITRIRSMVETRPDWCLSRQRNWGVPIPAFTCESCGQTHIDDASIQFFTKMVREKGIEIWYSEETKDLLPPKTKCGKCGNDSFKKGNDILDVWFDSGVSNFSVLGERKDEPPADLYLEGSDQHRGWFQSSLWPSMALRGIPPYKAVLTHGYVLDEKGRAMSKSLGNGIDPTADIIQVYGADILRLWVSSLDFRDDIKVGKESLKIVSEQYRKIRNTFRYLLGNLDGHTPEQNLPFEELEELDRFYLSKLAGFVEDAVASYETYQFHQIYQKLILFCTVTLSQDYFDMIRDRMYCDLRDSKSRRSSSTALQYILDSLCILVAPILSFTAEEVWTSNGKKDSVFLQTFPDLKSWKNQSLEDKFESALQAREVVQKALEIARQEGKLGKSLEAALEIVSKSGPSFGELLPKETLELLFVVSQIHEKNPGMEVLSSHENEKFSVKVLKPLQGECPRCWRHTEDISKEGDLCGRCKSVVA</sequence>
<dbReference type="PROSITE" id="PS00178">
    <property type="entry name" value="AA_TRNA_LIGASE_I"/>
    <property type="match status" value="1"/>
</dbReference>
<dbReference type="GO" id="GO:0006428">
    <property type="term" value="P:isoleucyl-tRNA aminoacylation"/>
    <property type="evidence" value="ECO:0007669"/>
    <property type="project" value="UniProtKB-UniRule"/>
</dbReference>
<dbReference type="InterPro" id="IPR001412">
    <property type="entry name" value="aa-tRNA-synth_I_CS"/>
</dbReference>
<dbReference type="InterPro" id="IPR009080">
    <property type="entry name" value="tRNAsynth_Ia_anticodon-bd"/>
</dbReference>
<comment type="domain">
    <text evidence="10">IleRS has two distinct active sites: one for aminoacylation and one for editing. The misactivated valine is translocated from the active site to the editing site, which sterically excludes the correctly activated isoleucine. The single editing site contains two valyl binding pockets, one specific for each substrate (Val-AMP or Val-tRNA(Ile)).</text>
</comment>
<dbReference type="InterPro" id="IPR002300">
    <property type="entry name" value="aa-tRNA-synth_Ia"/>
</dbReference>
<dbReference type="InterPro" id="IPR050081">
    <property type="entry name" value="Ile-tRNA_ligase"/>
</dbReference>
<dbReference type="SUPFAM" id="SSF47323">
    <property type="entry name" value="Anticodon-binding domain of a subclass of class I aminoacyl-tRNA synthetases"/>
    <property type="match status" value="1"/>
</dbReference>
<dbReference type="SUPFAM" id="SSF50677">
    <property type="entry name" value="ValRS/IleRS/LeuRS editing domain"/>
    <property type="match status" value="1"/>
</dbReference>
<dbReference type="Gene3D" id="3.90.740.10">
    <property type="entry name" value="Valyl/Leucyl/Isoleucyl-tRNA synthetase, editing domain"/>
    <property type="match status" value="1"/>
</dbReference>
<dbReference type="Gene3D" id="1.10.730.20">
    <property type="match status" value="1"/>
</dbReference>